<proteinExistence type="predicted"/>
<keyword evidence="7" id="KW-1185">Reference proteome</keyword>
<comment type="caution">
    <text evidence="6">The sequence shown here is derived from an EMBL/GenBank/DDBJ whole genome shotgun (WGS) entry which is preliminary data.</text>
</comment>
<accession>A0A4R1BPB5</accession>
<keyword evidence="4" id="KW-0732">Signal</keyword>
<dbReference type="Proteomes" id="UP000295334">
    <property type="component" value="Unassembled WGS sequence"/>
</dbReference>
<evidence type="ECO:0000313" key="6">
    <source>
        <dbReference type="EMBL" id="TCJ19167.1"/>
    </source>
</evidence>
<dbReference type="InterPro" id="IPR008969">
    <property type="entry name" value="CarboxyPept-like_regulatory"/>
</dbReference>
<reference evidence="6 7" key="1">
    <citation type="submission" date="2019-03" db="EMBL/GenBank/DDBJ databases">
        <authorList>
            <person name="Kim M.K.M."/>
        </authorList>
    </citation>
    <scope>NUCLEOTIDE SEQUENCE [LARGE SCALE GENOMIC DNA]</scope>
    <source>
        <strain evidence="6 7">17J68-12</strain>
    </source>
</reference>
<dbReference type="SUPFAM" id="SSF49464">
    <property type="entry name" value="Carboxypeptidase regulatory domain-like"/>
    <property type="match status" value="1"/>
</dbReference>
<evidence type="ECO:0000256" key="4">
    <source>
        <dbReference type="SAM" id="SignalP"/>
    </source>
</evidence>
<feature type="domain" description="Outer membrane protein beta-barrel" evidence="5">
    <location>
        <begin position="454"/>
        <end position="908"/>
    </location>
</feature>
<name>A0A4R1BPB5_9BACT</name>
<keyword evidence="2" id="KW-0472">Membrane</keyword>
<feature type="chain" id="PRO_5020614208" evidence="4">
    <location>
        <begin position="21"/>
        <end position="917"/>
    </location>
</feature>
<gene>
    <name evidence="6" type="ORF">EPD60_01765</name>
</gene>
<organism evidence="6 7">
    <name type="scientific">Flaviaesturariibacter flavus</name>
    <dbReference type="NCBI Taxonomy" id="2502780"/>
    <lineage>
        <taxon>Bacteria</taxon>
        <taxon>Pseudomonadati</taxon>
        <taxon>Bacteroidota</taxon>
        <taxon>Chitinophagia</taxon>
        <taxon>Chitinophagales</taxon>
        <taxon>Chitinophagaceae</taxon>
        <taxon>Flaviaestuariibacter</taxon>
    </lineage>
</organism>
<dbReference type="RefSeq" id="WP_131446226.1">
    <property type="nucleotide sequence ID" value="NZ_SJZI01000002.1"/>
</dbReference>
<dbReference type="GO" id="GO:0009279">
    <property type="term" value="C:cell outer membrane"/>
    <property type="evidence" value="ECO:0007669"/>
    <property type="project" value="UniProtKB-SubCell"/>
</dbReference>
<keyword evidence="6" id="KW-0675">Receptor</keyword>
<sequence length="917" mass="103531">MRKTLLFALLLLLAGGGLRAQFRVTGSLSDTVGHKAPELASIVVLQKKDSSLVTFTRSDVEGHFRTAPIAPGHYVVLITYPKFADLADAITVTDKDVDLGRLALTPKSVLLNEVIVRANAAIRIKGDTTEFAADSFKTREGATVEELLKRLPGFSVNAKGEITTQGKRVDKVLVDGEEFFGDDPTMATQNLSAKIVDKVQVYDTKTEQQNLTSIGGGNEGKTLNIKLKEDKKKGGFGKLEAGTDFTNFLEAKGLYNKFVGKKKLSAYATRSNVNTGSLSWNDKQKLGMENDMEYDEISGYYYSFGGGDDGFNDWNTRGLPDSYTGGGLFSNKWNNDRHNVNLSYRFNQLTAVNNNLLIQQNIDSGSRTFRNIAEETYVRNRQHAGNGKYEFKPDSLTTITYKINGLYKNTEQWAGTSSNFLRNIGDTANISEQTRNQHSTRQQVDQQLVWKQLFRKKNRMLITTARYGMTDDDQERTNRSDLEYFTNNIVDSARTIDQMRKVDGKSRTFGIKSTFNEPLSDKLNLVFEYGYNQNNSESFRNTFNKDISGKYESLDRNYSSNFDLRVRAHNGSTVLRYMYKKLRFALGTGVSGVQLKLNDLFTGNENTYNFFNVTPQVQFGYMPKAQMNFNFSYRGNTRQPTIDQLQPIRDNNDPLKVFTGNPDLKVGFVHSFNAGFNQYKALKGSWIGMNVGMNLTQNAIAMQNFIDKAGKQTYQPVNVNGNRDFWFWSSWSVGNGDRKWSKGLQLNGNGGRNNNFLNGRANRNDYTTFKFGPSLGYSWDQHYNVYFNPEVGYNTSRSALNPQSKTNYFTFGGQMNGSVNITKKLEFGADAVIEVRQKVAGFAGTPDNYMVNARLSYKVLKNNAGKISLTVNDLLDQNIGFNRNINSNQILEERYSRIARYFMLRFEWSFSKMPGAN</sequence>
<dbReference type="InterPro" id="IPR041700">
    <property type="entry name" value="OMP_b-brl_3"/>
</dbReference>
<dbReference type="SUPFAM" id="SSF56935">
    <property type="entry name" value="Porins"/>
    <property type="match status" value="1"/>
</dbReference>
<evidence type="ECO:0000256" key="3">
    <source>
        <dbReference type="ARBA" id="ARBA00023237"/>
    </source>
</evidence>
<dbReference type="EMBL" id="SJZI01000002">
    <property type="protein sequence ID" value="TCJ19167.1"/>
    <property type="molecule type" value="Genomic_DNA"/>
</dbReference>
<dbReference type="InterPro" id="IPR036942">
    <property type="entry name" value="Beta-barrel_TonB_sf"/>
</dbReference>
<dbReference type="OrthoDB" id="606930at2"/>
<evidence type="ECO:0000256" key="2">
    <source>
        <dbReference type="ARBA" id="ARBA00023136"/>
    </source>
</evidence>
<keyword evidence="3" id="KW-0998">Cell outer membrane</keyword>
<dbReference type="AlphaFoldDB" id="A0A4R1BPB5"/>
<dbReference type="Gene3D" id="2.40.170.20">
    <property type="entry name" value="TonB-dependent receptor, beta-barrel domain"/>
    <property type="match status" value="1"/>
</dbReference>
<comment type="subcellular location">
    <subcellularLocation>
        <location evidence="1">Cell outer membrane</location>
    </subcellularLocation>
</comment>
<protein>
    <submittedName>
        <fullName evidence="6">TonB-dependent receptor</fullName>
    </submittedName>
</protein>
<evidence type="ECO:0000259" key="5">
    <source>
        <dbReference type="Pfam" id="PF14905"/>
    </source>
</evidence>
<evidence type="ECO:0000256" key="1">
    <source>
        <dbReference type="ARBA" id="ARBA00004442"/>
    </source>
</evidence>
<dbReference type="Pfam" id="PF14905">
    <property type="entry name" value="OMP_b-brl_3"/>
    <property type="match status" value="1"/>
</dbReference>
<evidence type="ECO:0000313" key="7">
    <source>
        <dbReference type="Proteomes" id="UP000295334"/>
    </source>
</evidence>
<feature type="signal peptide" evidence="4">
    <location>
        <begin position="1"/>
        <end position="20"/>
    </location>
</feature>